<name>A0A0A3J4D9_9BACL</name>
<dbReference type="EMBL" id="JPVQ01000003">
    <property type="protein sequence ID" value="KGR91884.1"/>
    <property type="molecule type" value="Genomic_DNA"/>
</dbReference>
<dbReference type="InterPro" id="IPR043519">
    <property type="entry name" value="NT_sf"/>
</dbReference>
<gene>
    <name evidence="2" type="ORF">CD30_02970</name>
</gene>
<dbReference type="OrthoDB" id="68332at2"/>
<organism evidence="2 3">
    <name type="scientific">Ureibacillus massiliensis 4400831 = CIP 108448 = CCUG 49529</name>
    <dbReference type="NCBI Taxonomy" id="1211035"/>
    <lineage>
        <taxon>Bacteria</taxon>
        <taxon>Bacillati</taxon>
        <taxon>Bacillota</taxon>
        <taxon>Bacilli</taxon>
        <taxon>Bacillales</taxon>
        <taxon>Caryophanaceae</taxon>
        <taxon>Ureibacillus</taxon>
    </lineage>
</organism>
<evidence type="ECO:0000313" key="3">
    <source>
        <dbReference type="Proteomes" id="UP000030595"/>
    </source>
</evidence>
<dbReference type="CDD" id="cd05403">
    <property type="entry name" value="NT_KNTase_like"/>
    <property type="match status" value="1"/>
</dbReference>
<keyword evidence="3" id="KW-1185">Reference proteome</keyword>
<feature type="domain" description="Polymerase beta nucleotidyltransferase" evidence="1">
    <location>
        <begin position="12"/>
        <end position="100"/>
    </location>
</feature>
<dbReference type="InterPro" id="IPR041633">
    <property type="entry name" value="Polbeta"/>
</dbReference>
<comment type="caution">
    <text evidence="2">The sequence shown here is derived from an EMBL/GenBank/DDBJ whole genome shotgun (WGS) entry which is preliminary data.</text>
</comment>
<proteinExistence type="predicted"/>
<accession>A0A0A3J4D9</accession>
<dbReference type="Proteomes" id="UP000030595">
    <property type="component" value="Unassembled WGS sequence"/>
</dbReference>
<protein>
    <recommendedName>
        <fullName evidence="1">Polymerase beta nucleotidyltransferase domain-containing protein</fullName>
    </recommendedName>
</protein>
<dbReference type="AlphaFoldDB" id="A0A0A3J4D9"/>
<sequence length="240" mass="28431">MIEEYNFNYIKGLEIVIIYGSMARNEADNNSDIDIFALVEDSLTEFEKEKVIDKICSLISSKEVNVSLYTKEVFNKMSKDGSLFLWHLKKEGKYLFNKNNEDIFINLANFDAYQKNMELYRDLFNSVQESFDENGINSYDLSMLFFLCRNMSILTCFRIGKPNFGRYSAYETLIKYLNYEPISYLDFIYLSKWRIDYTRGIEEELVYPTRDELIKIIKKISILFDVCENIINSEGKNEKY</sequence>
<evidence type="ECO:0000259" key="1">
    <source>
        <dbReference type="Pfam" id="PF18765"/>
    </source>
</evidence>
<dbReference type="eggNOG" id="COG1708">
    <property type="taxonomic scope" value="Bacteria"/>
</dbReference>
<reference evidence="2 3" key="1">
    <citation type="submission" date="2014-02" db="EMBL/GenBank/DDBJ databases">
        <title>Draft genome sequence of Lysinibacillus massiliensis CCUG 49529.</title>
        <authorList>
            <person name="Zhang F."/>
            <person name="Wang G."/>
            <person name="Zhang L."/>
        </authorList>
    </citation>
    <scope>NUCLEOTIDE SEQUENCE [LARGE SCALE GENOMIC DNA]</scope>
    <source>
        <strain evidence="2 3">CCUG 49529</strain>
    </source>
</reference>
<dbReference type="Gene3D" id="3.30.460.10">
    <property type="entry name" value="Beta Polymerase, domain 2"/>
    <property type="match status" value="1"/>
</dbReference>
<dbReference type="RefSeq" id="WP_036172259.1">
    <property type="nucleotide sequence ID" value="NZ_AVCZ01000003.1"/>
</dbReference>
<dbReference type="Pfam" id="PF18765">
    <property type="entry name" value="Polbeta"/>
    <property type="match status" value="1"/>
</dbReference>
<dbReference type="SUPFAM" id="SSF81301">
    <property type="entry name" value="Nucleotidyltransferase"/>
    <property type="match status" value="1"/>
</dbReference>
<evidence type="ECO:0000313" key="2">
    <source>
        <dbReference type="EMBL" id="KGR91884.1"/>
    </source>
</evidence>